<evidence type="ECO:0000259" key="3">
    <source>
        <dbReference type="Pfam" id="PF20163"/>
    </source>
</evidence>
<keyword evidence="2" id="KW-0472">Membrane</keyword>
<evidence type="ECO:0000256" key="2">
    <source>
        <dbReference type="SAM" id="Phobius"/>
    </source>
</evidence>
<dbReference type="PANTHER" id="PTHR35395">
    <property type="entry name" value="DUF6536 DOMAIN-CONTAINING PROTEIN"/>
    <property type="match status" value="1"/>
</dbReference>
<evidence type="ECO:0000256" key="1">
    <source>
        <dbReference type="SAM" id="MobiDB-lite"/>
    </source>
</evidence>
<evidence type="ECO:0000313" key="4">
    <source>
        <dbReference type="EMBL" id="KAE8344060.1"/>
    </source>
</evidence>
<dbReference type="Proteomes" id="UP000325558">
    <property type="component" value="Unassembled WGS sequence"/>
</dbReference>
<proteinExistence type="predicted"/>
<feature type="transmembrane region" description="Helical" evidence="2">
    <location>
        <begin position="355"/>
        <end position="379"/>
    </location>
</feature>
<sequence length="703" mass="77719">MELMPLQRDAEPLMHSDDNTSKNKDYQHEFRHPDVQSDWNRPKSFKEQFVGWRRTLLLGFVISVVVLVFNLGFALWAVQHHHVQDGKGVLYAGDCKKVRNLGIGFHLIINILSTALLGASNYCMQVLGAPTRTEVNTAHQNGQWLDIGVLSVRNLSQIAKKRFWLWMCLAFSSLPLHLMSAPCFIPFSMCLVISANAYDIFAANGSPNDTAVSVLESDFGDDEHRQAILRLHAKAQNGTLYRLENSACVTAYATAFQSTYGSLILVTGNATPADHFKLVYTQQVFKTNVAVVGASGYNWICEDLEHHQYEWQLTPCITSLPQVQARVAENNWTVGGYKPEYCLAEEPTPHCKLQYSLYLVVIVIAFNLVKAIVLCYVAFSSKESPLLTTGDAVSSFLRAPDQFSRGMCLLSMESVRQPAKYSRTMNFDTNPRRWRSAMSRRRWSLGITCYSITLGTCGILLALGLTLSFDSTGIWSVGLGQISTQTLISSGGYTILSVVANSIMANLPQLIFSMLYFACNGLITTMALAHEWSQYAIQRKGLRVSAEPVGSQRSTYFLSLPYRYAIPFIISSTLVHWLISESLFLVMIEAYTVGMERDPTNDIITCGYSAVAIVATISVGAVALGALIGLSFKRFKSGMPVTGSCSLAIAASCHANTNPTDLSREDESVLPLQWGEAGGRGPVRHCTFSSAEAQMPQHGWAYQ</sequence>
<feature type="transmembrane region" description="Helical" evidence="2">
    <location>
        <begin position="608"/>
        <end position="630"/>
    </location>
</feature>
<gene>
    <name evidence="4" type="ORF">BDV24DRAFT_172358</name>
</gene>
<accession>A0A5N6YKK5</accession>
<feature type="transmembrane region" description="Helical" evidence="2">
    <location>
        <begin position="56"/>
        <end position="78"/>
    </location>
</feature>
<feature type="transmembrane region" description="Helical" evidence="2">
    <location>
        <begin position="98"/>
        <end position="119"/>
    </location>
</feature>
<organism evidence="4">
    <name type="scientific">Aspergillus arachidicola</name>
    <dbReference type="NCBI Taxonomy" id="656916"/>
    <lineage>
        <taxon>Eukaryota</taxon>
        <taxon>Fungi</taxon>
        <taxon>Dikarya</taxon>
        <taxon>Ascomycota</taxon>
        <taxon>Pezizomycotina</taxon>
        <taxon>Eurotiomycetes</taxon>
        <taxon>Eurotiomycetidae</taxon>
        <taxon>Eurotiales</taxon>
        <taxon>Aspergillaceae</taxon>
        <taxon>Aspergillus</taxon>
        <taxon>Aspergillus subgen. Circumdati</taxon>
    </lineage>
</organism>
<feature type="transmembrane region" description="Helical" evidence="2">
    <location>
        <begin position="510"/>
        <end position="529"/>
    </location>
</feature>
<feature type="transmembrane region" description="Helical" evidence="2">
    <location>
        <begin position="443"/>
        <end position="469"/>
    </location>
</feature>
<dbReference type="Pfam" id="PF20163">
    <property type="entry name" value="DUF6536"/>
    <property type="match status" value="1"/>
</dbReference>
<reference evidence="4" key="1">
    <citation type="submission" date="2019-04" db="EMBL/GenBank/DDBJ databases">
        <title>Friends and foes A comparative genomics study of 23 Aspergillus species from section Flavi.</title>
        <authorList>
            <consortium name="DOE Joint Genome Institute"/>
            <person name="Kjaerbolling I."/>
            <person name="Vesth T."/>
            <person name="Frisvad J.C."/>
            <person name="Nybo J.L."/>
            <person name="Theobald S."/>
            <person name="Kildgaard S."/>
            <person name="Isbrandt T."/>
            <person name="Kuo A."/>
            <person name="Sato A."/>
            <person name="Lyhne E.K."/>
            <person name="Kogle M.E."/>
            <person name="Wiebenga A."/>
            <person name="Kun R.S."/>
            <person name="Lubbers R.J."/>
            <person name="Makela M.R."/>
            <person name="Barry K."/>
            <person name="Chovatia M."/>
            <person name="Clum A."/>
            <person name="Daum C."/>
            <person name="Haridas S."/>
            <person name="He G."/>
            <person name="LaButti K."/>
            <person name="Lipzen A."/>
            <person name="Mondo S."/>
            <person name="Riley R."/>
            <person name="Salamov A."/>
            <person name="Simmons B.A."/>
            <person name="Magnuson J.K."/>
            <person name="Henrissat B."/>
            <person name="Mortensen U.H."/>
            <person name="Larsen T.O."/>
            <person name="Devries R.P."/>
            <person name="Grigoriev I.V."/>
            <person name="Machida M."/>
            <person name="Baker S.E."/>
            <person name="Andersen M.R."/>
        </authorList>
    </citation>
    <scope>NUCLEOTIDE SEQUENCE</scope>
    <source>
        <strain evidence="4">CBS 117612</strain>
    </source>
</reference>
<feature type="transmembrane region" description="Helical" evidence="2">
    <location>
        <begin position="163"/>
        <end position="187"/>
    </location>
</feature>
<name>A0A5N6YKK5_9EURO</name>
<dbReference type="PANTHER" id="PTHR35395:SF1">
    <property type="entry name" value="DUF6536 DOMAIN-CONTAINING PROTEIN"/>
    <property type="match status" value="1"/>
</dbReference>
<dbReference type="OrthoDB" id="5429634at2759"/>
<dbReference type="AlphaFoldDB" id="A0A5N6YKK5"/>
<keyword evidence="2" id="KW-0812">Transmembrane</keyword>
<feature type="domain" description="DUF6536" evidence="3">
    <location>
        <begin position="52"/>
        <end position="204"/>
    </location>
</feature>
<dbReference type="InterPro" id="IPR046623">
    <property type="entry name" value="DUF6536"/>
</dbReference>
<dbReference type="EMBL" id="ML737126">
    <property type="protein sequence ID" value="KAE8344060.1"/>
    <property type="molecule type" value="Genomic_DNA"/>
</dbReference>
<keyword evidence="2" id="KW-1133">Transmembrane helix</keyword>
<feature type="compositionally biased region" description="Basic and acidic residues" evidence="1">
    <location>
        <begin position="8"/>
        <end position="25"/>
    </location>
</feature>
<feature type="region of interest" description="Disordered" evidence="1">
    <location>
        <begin position="1"/>
        <end position="25"/>
    </location>
</feature>
<feature type="transmembrane region" description="Helical" evidence="2">
    <location>
        <begin position="564"/>
        <end position="588"/>
    </location>
</feature>
<protein>
    <recommendedName>
        <fullName evidence="3">DUF6536 domain-containing protein</fullName>
    </recommendedName>
</protein>